<dbReference type="OrthoDB" id="60264at2157"/>
<evidence type="ECO:0000313" key="2">
    <source>
        <dbReference type="Proteomes" id="UP000273828"/>
    </source>
</evidence>
<dbReference type="NCBIfam" id="NF009628">
    <property type="entry name" value="PRK13149.1-2"/>
    <property type="match status" value="1"/>
</dbReference>
<gene>
    <name evidence="1" type="ORF">EA462_07145</name>
</gene>
<sequence>MRRVGSVVRTAQGLAILRTDDTDESGVSERRGTDDEYRGEIGTVVIDDSLEKVGRVVDVFGPVDRPYLAVTPDDGVHLPSLVSSTLYAR</sequence>
<evidence type="ECO:0000313" key="1">
    <source>
        <dbReference type="EMBL" id="RQG89787.1"/>
    </source>
</evidence>
<dbReference type="AlphaFoldDB" id="A0A3N6LP02"/>
<organism evidence="1 2">
    <name type="scientific">Natrarchaeobius halalkaliphilus</name>
    <dbReference type="NCBI Taxonomy" id="1679091"/>
    <lineage>
        <taxon>Archaea</taxon>
        <taxon>Methanobacteriati</taxon>
        <taxon>Methanobacteriota</taxon>
        <taxon>Stenosarchaea group</taxon>
        <taxon>Halobacteria</taxon>
        <taxon>Halobacteriales</taxon>
        <taxon>Natrialbaceae</taxon>
        <taxon>Natrarchaeobius</taxon>
    </lineage>
</organism>
<dbReference type="Gene3D" id="2.40.10.230">
    <property type="entry name" value="Probable tRNA pseudouridine synthase domain"/>
    <property type="match status" value="1"/>
</dbReference>
<reference evidence="1 2" key="1">
    <citation type="submission" date="2018-10" db="EMBL/GenBank/DDBJ databases">
        <title>Natrarchaeobius chitinivorans gen. nov., sp. nov., and Natrarchaeobius haloalkaliphilus sp. nov., alkaliphilic, chitin-utilizing haloarchaea from hypersaline alkaline lakes.</title>
        <authorList>
            <person name="Sorokin D.Y."/>
            <person name="Elcheninov A.G."/>
            <person name="Kostrikina N.A."/>
            <person name="Bale N.J."/>
            <person name="Sinninghe Damste J.S."/>
            <person name="Khijniak T.V."/>
            <person name="Kublanov I.V."/>
            <person name="Toshchakov S.V."/>
        </authorList>
    </citation>
    <scope>NUCLEOTIDE SEQUENCE [LARGE SCALE GENOMIC DNA]</scope>
    <source>
        <strain evidence="1 2">AArcht-Sl</strain>
    </source>
</reference>
<dbReference type="Proteomes" id="UP000273828">
    <property type="component" value="Unassembled WGS sequence"/>
</dbReference>
<keyword evidence="2" id="KW-1185">Reference proteome</keyword>
<accession>A0A3N6LP02</accession>
<proteinExistence type="predicted"/>
<dbReference type="InterPro" id="IPR009000">
    <property type="entry name" value="Transl_B-barrel_sf"/>
</dbReference>
<protein>
    <submittedName>
        <fullName evidence="1">H/ACA RNA-protein complex component Gar1</fullName>
    </submittedName>
</protein>
<name>A0A3N6LP02_9EURY</name>
<comment type="caution">
    <text evidence="1">The sequence shown here is derived from an EMBL/GenBank/DDBJ whole genome shotgun (WGS) entry which is preliminary data.</text>
</comment>
<dbReference type="EMBL" id="REFY01000003">
    <property type="protein sequence ID" value="RQG89787.1"/>
    <property type="molecule type" value="Genomic_DNA"/>
</dbReference>
<dbReference type="InterPro" id="IPR038664">
    <property type="entry name" value="Gar1/Naf1_Cbf5-bd_sf"/>
</dbReference>
<dbReference type="SUPFAM" id="SSF50447">
    <property type="entry name" value="Translation proteins"/>
    <property type="match status" value="1"/>
</dbReference>
<dbReference type="RefSeq" id="WP_124177868.1">
    <property type="nucleotide sequence ID" value="NZ_REFY01000003.1"/>
</dbReference>